<organism evidence="3 4">
    <name type="scientific">Cyprinus carpio carpio</name>
    <dbReference type="NCBI Taxonomy" id="630221"/>
    <lineage>
        <taxon>Eukaryota</taxon>
        <taxon>Metazoa</taxon>
        <taxon>Chordata</taxon>
        <taxon>Craniata</taxon>
        <taxon>Vertebrata</taxon>
        <taxon>Euteleostomi</taxon>
        <taxon>Actinopterygii</taxon>
        <taxon>Neopterygii</taxon>
        <taxon>Teleostei</taxon>
        <taxon>Ostariophysi</taxon>
        <taxon>Cypriniformes</taxon>
        <taxon>Cyprinidae</taxon>
        <taxon>Cyprininae</taxon>
        <taxon>Cyprinus</taxon>
    </lineage>
</organism>
<feature type="region of interest" description="Disordered" evidence="1">
    <location>
        <begin position="268"/>
        <end position="319"/>
    </location>
</feature>
<proteinExistence type="predicted"/>
<dbReference type="GO" id="GO:0005886">
    <property type="term" value="C:plasma membrane"/>
    <property type="evidence" value="ECO:0007669"/>
    <property type="project" value="TreeGrafter"/>
</dbReference>
<dbReference type="GO" id="GO:0005096">
    <property type="term" value="F:GTPase activator activity"/>
    <property type="evidence" value="ECO:0007669"/>
    <property type="project" value="TreeGrafter"/>
</dbReference>
<dbReference type="InterPro" id="IPR036388">
    <property type="entry name" value="WH-like_DNA-bd_sf"/>
</dbReference>
<dbReference type="Ensembl" id="ENSCCRT00000025780.2">
    <property type="protein sequence ID" value="ENSCCRP00000023740.2"/>
    <property type="gene ID" value="ENSCCRG00000075215.1"/>
</dbReference>
<evidence type="ECO:0000259" key="2">
    <source>
        <dbReference type="PROSITE" id="PS50186"/>
    </source>
</evidence>
<feature type="domain" description="DEP" evidence="2">
    <location>
        <begin position="24"/>
        <end position="107"/>
    </location>
</feature>
<accession>A0A8C1AUU6</accession>
<protein>
    <submittedName>
        <fullName evidence="3">DEP domain containing MTOR-interacting protein</fullName>
    </submittedName>
</protein>
<evidence type="ECO:0000313" key="4">
    <source>
        <dbReference type="Proteomes" id="UP001108240"/>
    </source>
</evidence>
<dbReference type="PANTHER" id="PTHR22829:SF18">
    <property type="entry name" value="DEP DOMAIN-CONTAINING MTOR-INTERACTING PROTEIN"/>
    <property type="match status" value="1"/>
</dbReference>
<name>A0A8C1AUU6_CYPCA</name>
<dbReference type="PROSITE" id="PS50186">
    <property type="entry name" value="DEP"/>
    <property type="match status" value="2"/>
</dbReference>
<feature type="domain" description="DEP" evidence="2">
    <location>
        <begin position="133"/>
        <end position="207"/>
    </location>
</feature>
<reference evidence="3" key="2">
    <citation type="submission" date="2025-09" db="UniProtKB">
        <authorList>
            <consortium name="Ensembl"/>
        </authorList>
    </citation>
    <scope>IDENTIFICATION</scope>
</reference>
<keyword evidence="4" id="KW-1185">Reference proteome</keyword>
<evidence type="ECO:0000256" key="1">
    <source>
        <dbReference type="SAM" id="MobiDB-lite"/>
    </source>
</evidence>
<evidence type="ECO:0000313" key="3">
    <source>
        <dbReference type="Ensembl" id="ENSCCRP00000023740.2"/>
    </source>
</evidence>
<dbReference type="InterPro" id="IPR051832">
    <property type="entry name" value="mTOR-Rac_regulators"/>
</dbReference>
<dbReference type="GeneTree" id="ENSGT00520000055667"/>
<dbReference type="Proteomes" id="UP001108240">
    <property type="component" value="Unplaced"/>
</dbReference>
<dbReference type="CDD" id="cd04441">
    <property type="entry name" value="DEP_2_DEP6"/>
    <property type="match status" value="1"/>
</dbReference>
<feature type="region of interest" description="Disordered" evidence="1">
    <location>
        <begin position="364"/>
        <end position="383"/>
    </location>
</feature>
<dbReference type="InterPro" id="IPR000591">
    <property type="entry name" value="DEP_dom"/>
</dbReference>
<sequence>MDGIGNTMQKKAAELERMAEVLVTGEQLRLRLHEAKVIKDRRHHLRTYPNCFVAKEIIDWLIEHKEASDRDTSIKIMQKLLDQSIIHHVCDEHKEFKDMKLFYRFRKDDGTFPLDSEAKVFMRGQRIYEKLMNTENTLLQTREEEGVTYERTLVASEFIDWLLQEGEMPTREETEQLGRRLLEHGIIQHVSNKHHFVDGGLLYQFRMNFRRRRRLMELLNERCRSIPENHDSPFCLRKQGSEGGNTSFLSVSPTKEIKVVSAVRRSSMSSSCGSSGYYSSSPTLSSSPPVLCNPKSVGVRNAKRENSNAEDSGNSLLGTTKNTKIIQRVNVTHTQTEAWCNNSRAVRTDTCGHRLWRPPLVQCPTGRGKRDRGSRAHGQRKTPRLDVLSTTAVKVRKQTHSTITMTTRNLLTTRDRHSRE</sequence>
<feature type="compositionally biased region" description="Low complexity" evidence="1">
    <location>
        <begin position="268"/>
        <end position="288"/>
    </location>
</feature>
<feature type="compositionally biased region" description="Basic residues" evidence="1">
    <location>
        <begin position="367"/>
        <end position="382"/>
    </location>
</feature>
<feature type="compositionally biased region" description="Polar residues" evidence="1">
    <location>
        <begin position="309"/>
        <end position="319"/>
    </location>
</feature>
<dbReference type="AlphaFoldDB" id="A0A8C1AUU6"/>
<dbReference type="SUPFAM" id="SSF46785">
    <property type="entry name" value="Winged helix' DNA-binding domain"/>
    <property type="match status" value="2"/>
</dbReference>
<dbReference type="PANTHER" id="PTHR22829">
    <property type="entry name" value="DEP DOMAIN PROTEIN"/>
    <property type="match status" value="1"/>
</dbReference>
<reference evidence="3" key="1">
    <citation type="submission" date="2025-08" db="UniProtKB">
        <authorList>
            <consortium name="Ensembl"/>
        </authorList>
    </citation>
    <scope>IDENTIFICATION</scope>
</reference>
<dbReference type="Gene3D" id="1.10.10.10">
    <property type="entry name" value="Winged helix-like DNA-binding domain superfamily/Winged helix DNA-binding domain"/>
    <property type="match status" value="2"/>
</dbReference>
<dbReference type="InterPro" id="IPR037336">
    <property type="entry name" value="DEPTOR_DEP_2"/>
</dbReference>
<dbReference type="GO" id="GO:0035556">
    <property type="term" value="P:intracellular signal transduction"/>
    <property type="evidence" value="ECO:0007669"/>
    <property type="project" value="InterPro"/>
</dbReference>
<dbReference type="InterPro" id="IPR036390">
    <property type="entry name" value="WH_DNA-bd_sf"/>
</dbReference>
<dbReference type="SMART" id="SM00049">
    <property type="entry name" value="DEP"/>
    <property type="match status" value="2"/>
</dbReference>
<dbReference type="GO" id="GO:0007186">
    <property type="term" value="P:G protein-coupled receptor signaling pathway"/>
    <property type="evidence" value="ECO:0007669"/>
    <property type="project" value="TreeGrafter"/>
</dbReference>
<dbReference type="GO" id="GO:0005085">
    <property type="term" value="F:guanyl-nucleotide exchange factor activity"/>
    <property type="evidence" value="ECO:0007669"/>
    <property type="project" value="TreeGrafter"/>
</dbReference>
<dbReference type="Pfam" id="PF00610">
    <property type="entry name" value="DEP"/>
    <property type="match status" value="2"/>
</dbReference>
<dbReference type="GO" id="GO:0032007">
    <property type="term" value="P:negative regulation of TOR signaling"/>
    <property type="evidence" value="ECO:0007669"/>
    <property type="project" value="InterPro"/>
</dbReference>